<protein>
    <recommendedName>
        <fullName evidence="4">Bile acid:sodium symporter</fullName>
    </recommendedName>
</protein>
<dbReference type="Proteomes" id="UP000295301">
    <property type="component" value="Unassembled WGS sequence"/>
</dbReference>
<feature type="transmembrane region" description="Helical" evidence="1">
    <location>
        <begin position="266"/>
        <end position="291"/>
    </location>
</feature>
<accession>A0A4R5VCH5</accession>
<comment type="caution">
    <text evidence="2">The sequence shown here is derived from an EMBL/GenBank/DDBJ whole genome shotgun (WGS) entry which is preliminary data.</text>
</comment>
<dbReference type="EMBL" id="SMUV01000060">
    <property type="protein sequence ID" value="TDK49811.1"/>
    <property type="molecule type" value="Genomic_DNA"/>
</dbReference>
<evidence type="ECO:0008006" key="4">
    <source>
        <dbReference type="Google" id="ProtNLM"/>
    </source>
</evidence>
<keyword evidence="1" id="KW-0472">Membrane</keyword>
<feature type="transmembrane region" description="Helical" evidence="1">
    <location>
        <begin position="95"/>
        <end position="117"/>
    </location>
</feature>
<feature type="transmembrane region" description="Helical" evidence="1">
    <location>
        <begin position="129"/>
        <end position="150"/>
    </location>
</feature>
<feature type="transmembrane region" description="Helical" evidence="1">
    <location>
        <begin position="224"/>
        <end position="245"/>
    </location>
</feature>
<feature type="transmembrane region" description="Helical" evidence="1">
    <location>
        <begin position="193"/>
        <end position="212"/>
    </location>
</feature>
<feature type="transmembrane region" description="Helical" evidence="1">
    <location>
        <begin position="156"/>
        <end position="181"/>
    </location>
</feature>
<dbReference type="AlphaFoldDB" id="A0A4R5VCH5"/>
<evidence type="ECO:0000256" key="1">
    <source>
        <dbReference type="SAM" id="Phobius"/>
    </source>
</evidence>
<dbReference type="Gene3D" id="1.20.1530.20">
    <property type="match status" value="1"/>
</dbReference>
<organism evidence="2 3">
    <name type="scientific">Antarcticimicrobium luteum</name>
    <dbReference type="NCBI Taxonomy" id="2547397"/>
    <lineage>
        <taxon>Bacteria</taxon>
        <taxon>Pseudomonadati</taxon>
        <taxon>Pseudomonadota</taxon>
        <taxon>Alphaproteobacteria</taxon>
        <taxon>Rhodobacterales</taxon>
        <taxon>Paracoccaceae</taxon>
        <taxon>Antarcticimicrobium</taxon>
    </lineage>
</organism>
<evidence type="ECO:0000313" key="2">
    <source>
        <dbReference type="EMBL" id="TDK49811.1"/>
    </source>
</evidence>
<dbReference type="OrthoDB" id="8477735at2"/>
<dbReference type="InterPro" id="IPR038770">
    <property type="entry name" value="Na+/solute_symporter_sf"/>
</dbReference>
<reference evidence="2 3" key="1">
    <citation type="submission" date="2019-03" db="EMBL/GenBank/DDBJ databases">
        <title>Ruegeria lutea sp. nov., a novel strain, isolated from marine sediment, the Masan Bay, South Korea.</title>
        <authorList>
            <person name="Kim J."/>
            <person name="Kim D.-Y."/>
            <person name="Lee S.-S."/>
        </authorList>
    </citation>
    <scope>NUCLEOTIDE SEQUENCE [LARGE SCALE GENOMIC DNA]</scope>
    <source>
        <strain evidence="2 3">318-1</strain>
    </source>
</reference>
<dbReference type="RefSeq" id="WP_133359215.1">
    <property type="nucleotide sequence ID" value="NZ_SMUV01000060.1"/>
</dbReference>
<keyword evidence="3" id="KW-1185">Reference proteome</keyword>
<sequence>MSLLAAAAAQGRWLLIGGLALGILLPGLATRLAPTIVPVLAVMLCIAALREGPRAALPRRTEAPRVLAITLILQCLLPLAAGGLLFWAGLLSAPLATGVVLALAAAPITGAPGLAVMSGADAGAALRQLTVGTALLPLTAAPVFALLPVFPDPWAIAAGALRLLALVGLAAGLAVALRALIPALTRPAARPAMDGLMALAMALVVIGLMSAIGPAAREAPGRLLLVLALATALHLGQTMGSWYAARPAMPGAEARAVAIVAGNRNLALFLAAVPPETAGALMVFVGCYQIPMYLTPMVLPRLTGAPRAGG</sequence>
<keyword evidence="1" id="KW-1133">Transmembrane helix</keyword>
<feature type="transmembrane region" description="Helical" evidence="1">
    <location>
        <begin position="32"/>
        <end position="49"/>
    </location>
</feature>
<keyword evidence="1" id="KW-0812">Transmembrane</keyword>
<proteinExistence type="predicted"/>
<gene>
    <name evidence="2" type="ORF">E1832_07985</name>
</gene>
<name>A0A4R5VCH5_9RHOB</name>
<evidence type="ECO:0000313" key="3">
    <source>
        <dbReference type="Proteomes" id="UP000295301"/>
    </source>
</evidence>
<feature type="transmembrane region" description="Helical" evidence="1">
    <location>
        <begin position="69"/>
        <end position="89"/>
    </location>
</feature>